<gene>
    <name evidence="1" type="ORF">NUW58_g3405</name>
</gene>
<reference evidence="1" key="1">
    <citation type="submission" date="2022-10" db="EMBL/GenBank/DDBJ databases">
        <title>Genome Sequence of Xylaria curta.</title>
        <authorList>
            <person name="Buettner E."/>
        </authorList>
    </citation>
    <scope>NUCLEOTIDE SEQUENCE</scope>
    <source>
        <strain evidence="1">Babe10</strain>
    </source>
</reference>
<keyword evidence="2" id="KW-1185">Reference proteome</keyword>
<sequence length="217" mass="24158">MPAFTPSSSSDGELPIDIEKQNTRDIATQERRQTQEESILEVNEEDEQWKTEQEPDFLGVNPTGALGRVLSRISTSASKNPGPPPDGGKKAWLMCFCGHLIITNTWGFINSFGVFQTYYMELLDLPPSDISWIGSITVFLTFFIGTFTGRLVDAGFLVTFPVIYIPVVNHTVFKHTAIGWEWGVVVAAVIVYIALVEAWKAGKRRLLYKSRPSSPSV</sequence>
<comment type="caution">
    <text evidence="1">The sequence shown here is derived from an EMBL/GenBank/DDBJ whole genome shotgun (WGS) entry which is preliminary data.</text>
</comment>
<name>A0ACC1PCM9_9PEZI</name>
<evidence type="ECO:0000313" key="1">
    <source>
        <dbReference type="EMBL" id="KAJ2989573.1"/>
    </source>
</evidence>
<dbReference type="EMBL" id="JAPDGR010000513">
    <property type="protein sequence ID" value="KAJ2989573.1"/>
    <property type="molecule type" value="Genomic_DNA"/>
</dbReference>
<proteinExistence type="predicted"/>
<evidence type="ECO:0000313" key="2">
    <source>
        <dbReference type="Proteomes" id="UP001143856"/>
    </source>
</evidence>
<organism evidence="1 2">
    <name type="scientific">Xylaria curta</name>
    <dbReference type="NCBI Taxonomy" id="42375"/>
    <lineage>
        <taxon>Eukaryota</taxon>
        <taxon>Fungi</taxon>
        <taxon>Dikarya</taxon>
        <taxon>Ascomycota</taxon>
        <taxon>Pezizomycotina</taxon>
        <taxon>Sordariomycetes</taxon>
        <taxon>Xylariomycetidae</taxon>
        <taxon>Xylariales</taxon>
        <taxon>Xylariaceae</taxon>
        <taxon>Xylaria</taxon>
    </lineage>
</organism>
<dbReference type="Proteomes" id="UP001143856">
    <property type="component" value="Unassembled WGS sequence"/>
</dbReference>
<accession>A0ACC1PCM9</accession>
<protein>
    <submittedName>
        <fullName evidence="1">Uncharacterized protein</fullName>
    </submittedName>
</protein>